<feature type="compositionally biased region" description="Pro residues" evidence="1">
    <location>
        <begin position="867"/>
        <end position="877"/>
    </location>
</feature>
<feature type="compositionally biased region" description="Low complexity" evidence="1">
    <location>
        <begin position="1622"/>
        <end position="1637"/>
    </location>
</feature>
<feature type="compositionally biased region" description="Polar residues" evidence="1">
    <location>
        <begin position="1324"/>
        <end position="1333"/>
    </location>
</feature>
<dbReference type="EMBL" id="CAICTM010000099">
    <property type="protein sequence ID" value="CAB9501134.1"/>
    <property type="molecule type" value="Genomic_DNA"/>
</dbReference>
<feature type="region of interest" description="Disordered" evidence="1">
    <location>
        <begin position="1621"/>
        <end position="1724"/>
    </location>
</feature>
<feature type="compositionally biased region" description="Low complexity" evidence="1">
    <location>
        <begin position="139"/>
        <end position="148"/>
    </location>
</feature>
<feature type="compositionally biased region" description="Polar residues" evidence="1">
    <location>
        <begin position="604"/>
        <end position="619"/>
    </location>
</feature>
<feature type="compositionally biased region" description="Basic and acidic residues" evidence="1">
    <location>
        <begin position="495"/>
        <end position="523"/>
    </location>
</feature>
<feature type="compositionally biased region" description="Basic and acidic residues" evidence="1">
    <location>
        <begin position="830"/>
        <end position="839"/>
    </location>
</feature>
<protein>
    <submittedName>
        <fullName evidence="2">Uncharacterized protein</fullName>
    </submittedName>
</protein>
<feature type="compositionally biased region" description="Basic residues" evidence="1">
    <location>
        <begin position="713"/>
        <end position="722"/>
    </location>
</feature>
<keyword evidence="3" id="KW-1185">Reference proteome</keyword>
<feature type="compositionally biased region" description="Polar residues" evidence="1">
    <location>
        <begin position="81"/>
        <end position="99"/>
    </location>
</feature>
<feature type="compositionally biased region" description="Basic residues" evidence="1">
    <location>
        <begin position="1675"/>
        <end position="1698"/>
    </location>
</feature>
<feature type="compositionally biased region" description="Basic and acidic residues" evidence="1">
    <location>
        <begin position="1827"/>
        <end position="1845"/>
    </location>
</feature>
<feature type="compositionally biased region" description="Basic and acidic residues" evidence="1">
    <location>
        <begin position="943"/>
        <end position="984"/>
    </location>
</feature>
<feature type="compositionally biased region" description="Basic and acidic residues" evidence="1">
    <location>
        <begin position="1338"/>
        <end position="1375"/>
    </location>
</feature>
<feature type="compositionally biased region" description="Polar residues" evidence="1">
    <location>
        <begin position="413"/>
        <end position="431"/>
    </location>
</feature>
<feature type="region of interest" description="Disordered" evidence="1">
    <location>
        <begin position="139"/>
        <end position="238"/>
    </location>
</feature>
<feature type="compositionally biased region" description="Basic and acidic residues" evidence="1">
    <location>
        <begin position="581"/>
        <end position="590"/>
    </location>
</feature>
<evidence type="ECO:0000256" key="1">
    <source>
        <dbReference type="SAM" id="MobiDB-lite"/>
    </source>
</evidence>
<feature type="compositionally biased region" description="Low complexity" evidence="1">
    <location>
        <begin position="1708"/>
        <end position="1724"/>
    </location>
</feature>
<feature type="region of interest" description="Disordered" evidence="1">
    <location>
        <begin position="1277"/>
        <end position="1378"/>
    </location>
</feature>
<feature type="compositionally biased region" description="Basic and acidic residues" evidence="1">
    <location>
        <begin position="212"/>
        <end position="224"/>
    </location>
</feature>
<feature type="compositionally biased region" description="Acidic residues" evidence="1">
    <location>
        <begin position="1898"/>
        <end position="1908"/>
    </location>
</feature>
<feature type="region of interest" description="Disordered" evidence="1">
    <location>
        <begin position="1822"/>
        <end position="1935"/>
    </location>
</feature>
<feature type="compositionally biased region" description="Polar residues" evidence="1">
    <location>
        <begin position="791"/>
        <end position="807"/>
    </location>
</feature>
<reference evidence="2" key="1">
    <citation type="submission" date="2020-06" db="EMBL/GenBank/DDBJ databases">
        <authorList>
            <consortium name="Plant Systems Biology data submission"/>
        </authorList>
    </citation>
    <scope>NUCLEOTIDE SEQUENCE</scope>
    <source>
        <strain evidence="2">D6</strain>
    </source>
</reference>
<feature type="region of interest" description="Disordered" evidence="1">
    <location>
        <begin position="266"/>
        <end position="290"/>
    </location>
</feature>
<organism evidence="2 3">
    <name type="scientific">Seminavis robusta</name>
    <dbReference type="NCBI Taxonomy" id="568900"/>
    <lineage>
        <taxon>Eukaryota</taxon>
        <taxon>Sar</taxon>
        <taxon>Stramenopiles</taxon>
        <taxon>Ochrophyta</taxon>
        <taxon>Bacillariophyta</taxon>
        <taxon>Bacillariophyceae</taxon>
        <taxon>Bacillariophycidae</taxon>
        <taxon>Naviculales</taxon>
        <taxon>Naviculaceae</taxon>
        <taxon>Seminavis</taxon>
    </lineage>
</organism>
<name>A0A9N8DI20_9STRA</name>
<comment type="caution">
    <text evidence="2">The sequence shown here is derived from an EMBL/GenBank/DDBJ whole genome shotgun (WGS) entry which is preliminary data.</text>
</comment>
<evidence type="ECO:0000313" key="3">
    <source>
        <dbReference type="Proteomes" id="UP001153069"/>
    </source>
</evidence>
<evidence type="ECO:0000313" key="2">
    <source>
        <dbReference type="EMBL" id="CAB9501134.1"/>
    </source>
</evidence>
<feature type="compositionally biased region" description="Acidic residues" evidence="1">
    <location>
        <begin position="1542"/>
        <end position="1555"/>
    </location>
</feature>
<feature type="compositionally biased region" description="Polar residues" evidence="1">
    <location>
        <begin position="11"/>
        <end position="21"/>
    </location>
</feature>
<gene>
    <name evidence="2" type="ORF">SEMRO_100_G051390.1</name>
</gene>
<feature type="compositionally biased region" description="Low complexity" evidence="1">
    <location>
        <begin position="334"/>
        <end position="356"/>
    </location>
</feature>
<accession>A0A9N8DI20</accession>
<feature type="region of interest" description="Disordered" evidence="1">
    <location>
        <begin position="1"/>
        <end position="24"/>
    </location>
</feature>
<feature type="region of interest" description="Disordered" evidence="1">
    <location>
        <begin position="567"/>
        <end position="1009"/>
    </location>
</feature>
<sequence length="1935" mass="213711">MSDRAPPNGATAATKSSSGNDSKAADDLSILAQMDSRELLMNDKLFHSLPLDEMIRKSDPEEIDRLFMGHMKQYLWKSLQPGSQERQPLTPSTVASTITSRRDRVKYRLGPSARFNKSHRMGKNQLVIQGAATAATASMTTAGSAKSSQVAGKRNQQVEGIREGRQEEQSSPPPNKGIKSTAISETEETRQAASPPVSFRGGIVSSSNTPTQKEDTRTTSENKGNKAAAASDASDAADHVPLESVVATVEESFASRFDALQQSIDGLPTGNGRPPNVDVQQTNEDDGRVSPRKLKAITEAMESHFAPRFDAIEGSLSSIQQTLALLANNMIQAQQPRQPTFQHQFQQPQFQQHTRTSSQQHIRTPNQQPTKPSFPPPTNPFMQQNSQHGSPAAPNTPKGPRTGESSGDGWFSQLRTPMNSKLIRSNEQHSSVPPDRALGRQSKTLSATVHREEAAFDELIADEKERTAGRPYDSVEPQRTKKRAPSEDAVTALELKPHNSKEKRKERTRIRSGDNDSTEKPSAPERGTGNKRSSKFAFDTMKDETPNSDIPMVLSPRAADDIDVRHEEDEIPTTPKSQVEMPRRYPKELKATPNIISRAKLIMSRTTKTPSPKDTSDTFSFIKRRSMRRSNTPIKDRKRTNSKDTHSVVKHGLNETEGLTSKKTDEESEAYPTRALTAKSQPKEGNDDQPQQPLNLKQDHLEWNFDDSGGSPLRHRRVHGLPKLKDDTETKTPTTPCAQSDIVRHNGSSAAHWQRVAPVQPLDLERDSADDADSPLRPRRLQYRPAGTPFHKSQSWDDATNASNLRTSTEEQKDNLSKFSAPLRPTTSDDVPRRPERQHHALSSADSPPSSADHRGNHKRKTVTISPAPPTHIPPPLFDENPRGPRKKPSIMLNENEYPFRDTSTPTSIPRIKEPAVRRRAHIPRFGESPSSEAPMRSKRNRERNGLDASKPPETKEQNGAKHDKHEKTELEDTKNVHPTEKKIHTQSSQAKGCLKNSKHSKSSSLKDIPTSISLLGGGLTTLNSSPLPGMLAPATPSTLGHQEIDETFHQTPLIDCSPSRNNGRLLGATAWTIQTWSSPMAGNKRVPAREAQEACTSPQNKDASSQSSSHPSDEEDELMAIESPSHVVRLIKKLPRVRKIKDAKTSEPDLESIGQDSYHKTSVASSKSYLTDEWPEVDASPTDETPISLSNLIKSLAEEEARMSRTRLENLKREHGLKLTGTNSETTVSDISGIYQTVQSLPEYLGPQRSLQNRSYTFPVPCPKVDENMMSLLKVLPSSEESETEETTNKARDSGDSKEYASPANSILDTGNDDGGKALSCYPQPSSQTKTTEGAPEEQKRESPKEEKARRSPPVHLKDGARRERTSPPREHPSEILVVEEDDYLSPSGVSTVSYSVSTTRTDHETALTTRHQLVPSTSNSQGDMDCCSPSSTLKLLTAGNHFIQIPRKASLKKQGDPSRGSVVWSNPGHKPVSHLVAKQPDERLLLPTLDTFPQNNPAFAIIAQKIAEAEAALKAELARENAAKRKKAIGHYTFDQDTTNNDDDDDSDDDEELSGLADLKKDMEIYIPTGPRPKQITFTPANVIRSLSPGPTTTILTDSGERYIELVHMGKAALFDNPTSPAASSVSGASSSLESNTATSNLRRGRSYETKSTKTSFLERFQARTEKKGGRPQQHRKQKSAKKGKKVNKKKPKKHVISPVPEQKDPSSGVSDVNSSPPNSSVSIGLILMDDVQQFEQFENTEQEAAQIIEIVERYYHYHTRYNAGNPDHFVMPLSERKKQPLDQLLGWTMVAFEEIERDFLTSFHNKAKEDGQMKTGAMFGEESSQERDANPTCKVDAKEKSTRRAVPKAGDDGGNDGDDEKSKGRHKKSTDPLERVGIFNLDDLDSSSSNMSDDSTFDDDDEDDSGSSSSLFSDDDDDGDDTDHKTRSTLSE</sequence>
<proteinExistence type="predicted"/>
<feature type="region of interest" description="Disordered" evidence="1">
    <location>
        <begin position="1079"/>
        <end position="1122"/>
    </location>
</feature>
<feature type="region of interest" description="Disordered" evidence="1">
    <location>
        <begin position="81"/>
        <end position="123"/>
    </location>
</feature>
<feature type="region of interest" description="Disordered" evidence="1">
    <location>
        <begin position="334"/>
        <end position="555"/>
    </location>
</feature>
<feature type="compositionally biased region" description="Basic and acidic residues" evidence="1">
    <location>
        <begin position="1288"/>
        <end position="1300"/>
    </location>
</feature>
<feature type="region of interest" description="Disordered" evidence="1">
    <location>
        <begin position="1536"/>
        <end position="1559"/>
    </location>
</feature>
<dbReference type="Proteomes" id="UP001153069">
    <property type="component" value="Unassembled WGS sequence"/>
</dbReference>